<keyword evidence="3" id="KW-1185">Reference proteome</keyword>
<feature type="region of interest" description="Disordered" evidence="1">
    <location>
        <begin position="1"/>
        <end position="22"/>
    </location>
</feature>
<dbReference type="AlphaFoldDB" id="A0A1A9X2I0"/>
<evidence type="ECO:0000313" key="2">
    <source>
        <dbReference type="EnsemblMetazoa" id="GBRI041900-PA"/>
    </source>
</evidence>
<organism evidence="2 3">
    <name type="scientific">Glossina brevipalpis</name>
    <dbReference type="NCBI Taxonomy" id="37001"/>
    <lineage>
        <taxon>Eukaryota</taxon>
        <taxon>Metazoa</taxon>
        <taxon>Ecdysozoa</taxon>
        <taxon>Arthropoda</taxon>
        <taxon>Hexapoda</taxon>
        <taxon>Insecta</taxon>
        <taxon>Pterygota</taxon>
        <taxon>Neoptera</taxon>
        <taxon>Endopterygota</taxon>
        <taxon>Diptera</taxon>
        <taxon>Brachycera</taxon>
        <taxon>Muscomorpha</taxon>
        <taxon>Hippoboscoidea</taxon>
        <taxon>Glossinidae</taxon>
        <taxon>Glossina</taxon>
    </lineage>
</organism>
<dbReference type="SUPFAM" id="SSF54060">
    <property type="entry name" value="His-Me finger endonucleases"/>
    <property type="match status" value="1"/>
</dbReference>
<protein>
    <recommendedName>
        <fullName evidence="4">DNA/RNA non-specific endonuclease domain-containing protein</fullName>
    </recommendedName>
</protein>
<proteinExistence type="predicted"/>
<accession>A0A1A9X2I0</accession>
<evidence type="ECO:0000313" key="3">
    <source>
        <dbReference type="Proteomes" id="UP000091820"/>
    </source>
</evidence>
<feature type="compositionally biased region" description="Polar residues" evidence="1">
    <location>
        <begin position="8"/>
        <end position="22"/>
    </location>
</feature>
<dbReference type="EnsemblMetazoa" id="GBRI041900-RA">
    <property type="protein sequence ID" value="GBRI041900-PA"/>
    <property type="gene ID" value="GBRI041900"/>
</dbReference>
<evidence type="ECO:0000256" key="1">
    <source>
        <dbReference type="SAM" id="MobiDB-lite"/>
    </source>
</evidence>
<dbReference type="STRING" id="37001.A0A1A9X2I0"/>
<evidence type="ECO:0008006" key="4">
    <source>
        <dbReference type="Google" id="ProtNLM"/>
    </source>
</evidence>
<dbReference type="Proteomes" id="UP000091820">
    <property type="component" value="Unassembled WGS sequence"/>
</dbReference>
<sequence>MLLKSQAEKNGQTKSMGLENSNDYPKHRIPKFIYKLVVDTKTKDGIVFVTLNDPYHNNPASKNLCKDRCGEANINEPDFKNVEKGYTICCTYGDFKESVRTLPKDIQVKGLLKY</sequence>
<name>A0A1A9X2I0_9MUSC</name>
<dbReference type="VEuPathDB" id="VectorBase:GBRI041900"/>
<reference evidence="2" key="2">
    <citation type="submission" date="2020-05" db="UniProtKB">
        <authorList>
            <consortium name="EnsemblMetazoa"/>
        </authorList>
    </citation>
    <scope>IDENTIFICATION</scope>
    <source>
        <strain evidence="2">IAEA</strain>
    </source>
</reference>
<reference evidence="3" key="1">
    <citation type="submission" date="2014-03" db="EMBL/GenBank/DDBJ databases">
        <authorList>
            <person name="Aksoy S."/>
            <person name="Warren W."/>
            <person name="Wilson R.K."/>
        </authorList>
    </citation>
    <scope>NUCLEOTIDE SEQUENCE [LARGE SCALE GENOMIC DNA]</scope>
    <source>
        <strain evidence="3">IAEA</strain>
    </source>
</reference>
<dbReference type="InterPro" id="IPR044925">
    <property type="entry name" value="His-Me_finger_sf"/>
</dbReference>